<protein>
    <submittedName>
        <fullName evidence="2">Methyltransferase family protein</fullName>
    </submittedName>
</protein>
<keyword evidence="3" id="KW-1185">Reference proteome</keyword>
<dbReference type="Proteomes" id="UP000316545">
    <property type="component" value="Unassembled WGS sequence"/>
</dbReference>
<dbReference type="EMBL" id="VITO01000006">
    <property type="protein sequence ID" value="TWB27594.1"/>
    <property type="molecule type" value="Genomic_DNA"/>
</dbReference>
<dbReference type="Pfam" id="PF13649">
    <property type="entry name" value="Methyltransf_25"/>
    <property type="match status" value="1"/>
</dbReference>
<dbReference type="SUPFAM" id="SSF53335">
    <property type="entry name" value="S-adenosyl-L-methionine-dependent methyltransferases"/>
    <property type="match status" value="1"/>
</dbReference>
<gene>
    <name evidence="2" type="ORF">FBZ88_10653</name>
</gene>
<keyword evidence="2" id="KW-0808">Transferase</keyword>
<evidence type="ECO:0000313" key="3">
    <source>
        <dbReference type="Proteomes" id="UP000316545"/>
    </source>
</evidence>
<dbReference type="InterPro" id="IPR041698">
    <property type="entry name" value="Methyltransf_25"/>
</dbReference>
<keyword evidence="2" id="KW-0489">Methyltransferase</keyword>
<sequence>MDDDADRIIDLYRRHGLAWEADRQAAQRQRPHMEGPWLDRFLALAPPGPILDLGCGGGDPMATYLVARGRAVTGVDSAPALLDLARGRMPDQDWRLADMRDLDLGRRYAGILAWNSFFHLDFDDQRALFAVFQRHALPGAALMFTSGPRHGVAMGQYAGEPLYHASLDPTEYRALLDAHGFDVMEYRAEDPDCGRHTVWLARGQPARTNE</sequence>
<organism evidence="2 3">
    <name type="scientific">Nitrospirillum amazonense</name>
    <dbReference type="NCBI Taxonomy" id="28077"/>
    <lineage>
        <taxon>Bacteria</taxon>
        <taxon>Pseudomonadati</taxon>
        <taxon>Pseudomonadota</taxon>
        <taxon>Alphaproteobacteria</taxon>
        <taxon>Rhodospirillales</taxon>
        <taxon>Azospirillaceae</taxon>
        <taxon>Nitrospirillum</taxon>
    </lineage>
</organism>
<dbReference type="GO" id="GO:0008168">
    <property type="term" value="F:methyltransferase activity"/>
    <property type="evidence" value="ECO:0007669"/>
    <property type="project" value="UniProtKB-KW"/>
</dbReference>
<dbReference type="GO" id="GO:0032259">
    <property type="term" value="P:methylation"/>
    <property type="evidence" value="ECO:0007669"/>
    <property type="project" value="UniProtKB-KW"/>
</dbReference>
<dbReference type="CDD" id="cd02440">
    <property type="entry name" value="AdoMet_MTases"/>
    <property type="match status" value="1"/>
</dbReference>
<dbReference type="InterPro" id="IPR029063">
    <property type="entry name" value="SAM-dependent_MTases_sf"/>
</dbReference>
<feature type="domain" description="Methyltransferase" evidence="1">
    <location>
        <begin position="50"/>
        <end position="139"/>
    </location>
</feature>
<evidence type="ECO:0000313" key="2">
    <source>
        <dbReference type="EMBL" id="TWB27594.1"/>
    </source>
</evidence>
<reference evidence="2 3" key="1">
    <citation type="submission" date="2019-06" db="EMBL/GenBank/DDBJ databases">
        <title>Genomic Encyclopedia of Type Strains, Phase IV (KMG-V): Genome sequencing to study the core and pangenomes of soil and plant-associated prokaryotes.</title>
        <authorList>
            <person name="Whitman W."/>
        </authorList>
    </citation>
    <scope>NUCLEOTIDE SEQUENCE [LARGE SCALE GENOMIC DNA]</scope>
    <source>
        <strain evidence="2 3">BR 11865</strain>
    </source>
</reference>
<evidence type="ECO:0000259" key="1">
    <source>
        <dbReference type="Pfam" id="PF13649"/>
    </source>
</evidence>
<dbReference type="AlphaFoldDB" id="A0A560G176"/>
<dbReference type="RefSeq" id="WP_145616728.1">
    <property type="nucleotide sequence ID" value="NZ_JAYNFR010000001.1"/>
</dbReference>
<name>A0A560G176_9PROT</name>
<dbReference type="Gene3D" id="3.40.50.150">
    <property type="entry name" value="Vaccinia Virus protein VP39"/>
    <property type="match status" value="1"/>
</dbReference>
<comment type="caution">
    <text evidence="2">The sequence shown here is derived from an EMBL/GenBank/DDBJ whole genome shotgun (WGS) entry which is preliminary data.</text>
</comment>
<accession>A0A560G176</accession>
<proteinExistence type="predicted"/>